<dbReference type="GO" id="GO:0001510">
    <property type="term" value="P:RNA methylation"/>
    <property type="evidence" value="ECO:0007669"/>
    <property type="project" value="InterPro"/>
</dbReference>
<evidence type="ECO:0000256" key="1">
    <source>
        <dbReference type="ARBA" id="ARBA00007494"/>
    </source>
</evidence>
<dbReference type="Pfam" id="PF01189">
    <property type="entry name" value="Methyltr_RsmB-F"/>
    <property type="match status" value="1"/>
</dbReference>
<dbReference type="PROSITE" id="PS51686">
    <property type="entry name" value="SAM_MT_RSMB_NOP"/>
    <property type="match status" value="1"/>
</dbReference>
<keyword evidence="5 6" id="KW-0694">RNA-binding</keyword>
<evidence type="ECO:0000313" key="9">
    <source>
        <dbReference type="Proteomes" id="UP000010121"/>
    </source>
</evidence>
<gene>
    <name evidence="8" type="ORF">Rsw2DRAFT_0490</name>
</gene>
<dbReference type="PANTHER" id="PTHR22807:SF61">
    <property type="entry name" value="NOL1_NOP2_SUN FAMILY PROTEIN _ ANTITERMINATION NUSB DOMAIN-CONTAINING PROTEIN"/>
    <property type="match status" value="1"/>
</dbReference>
<comment type="caution">
    <text evidence="8">The sequence shown here is derived from an EMBL/GenBank/DDBJ whole genome shotgun (WGS) entry which is preliminary data.</text>
</comment>
<evidence type="ECO:0000256" key="5">
    <source>
        <dbReference type="ARBA" id="ARBA00022884"/>
    </source>
</evidence>
<organism evidence="8 9">
    <name type="scientific">Rhodobacter ferrooxidans</name>
    <dbReference type="NCBI Taxonomy" id="371731"/>
    <lineage>
        <taxon>Bacteria</taxon>
        <taxon>Pseudomonadati</taxon>
        <taxon>Pseudomonadota</taxon>
        <taxon>Alphaproteobacteria</taxon>
        <taxon>Rhodobacterales</taxon>
        <taxon>Rhodobacter group</taxon>
        <taxon>Rhodobacter</taxon>
    </lineage>
</organism>
<dbReference type="InterPro" id="IPR035926">
    <property type="entry name" value="NusB-like_sf"/>
</dbReference>
<dbReference type="InterPro" id="IPR029063">
    <property type="entry name" value="SAM-dependent_MTases_sf"/>
</dbReference>
<dbReference type="SUPFAM" id="SSF53335">
    <property type="entry name" value="S-adenosyl-L-methionine-dependent methyltransferases"/>
    <property type="match status" value="1"/>
</dbReference>
<evidence type="ECO:0000313" key="8">
    <source>
        <dbReference type="EMBL" id="EEW26687.1"/>
    </source>
</evidence>
<dbReference type="InterPro" id="IPR006027">
    <property type="entry name" value="NusB_RsmB_TIM44"/>
</dbReference>
<dbReference type="GO" id="GO:0006355">
    <property type="term" value="P:regulation of DNA-templated transcription"/>
    <property type="evidence" value="ECO:0007669"/>
    <property type="project" value="InterPro"/>
</dbReference>
<name>C8RXG2_9RHOB</name>
<proteinExistence type="inferred from homology"/>
<feature type="active site" description="Nucleophile" evidence="6">
    <location>
        <position position="360"/>
    </location>
</feature>
<dbReference type="InterPro" id="IPR023267">
    <property type="entry name" value="RCMT"/>
</dbReference>
<dbReference type="PRINTS" id="PR02008">
    <property type="entry name" value="RCMTFAMILY"/>
</dbReference>
<protein>
    <submittedName>
        <fullName evidence="8">Fmu (Sun) domain protein</fullName>
    </submittedName>
</protein>
<feature type="binding site" evidence="6">
    <location>
        <position position="307"/>
    </location>
    <ligand>
        <name>S-adenosyl-L-methionine</name>
        <dbReference type="ChEBI" id="CHEBI:59789"/>
    </ligand>
</feature>
<dbReference type="eggNOG" id="COG0144">
    <property type="taxonomic scope" value="Bacteria"/>
</dbReference>
<dbReference type="SUPFAM" id="SSF48013">
    <property type="entry name" value="NusB-like"/>
    <property type="match status" value="1"/>
</dbReference>
<dbReference type="AlphaFoldDB" id="C8RXG2"/>
<dbReference type="EMBL" id="ACYY01000002">
    <property type="protein sequence ID" value="EEW26687.1"/>
    <property type="molecule type" value="Genomic_DNA"/>
</dbReference>
<keyword evidence="3 6" id="KW-0808">Transferase</keyword>
<dbReference type="GO" id="GO:0008173">
    <property type="term" value="F:RNA methyltransferase activity"/>
    <property type="evidence" value="ECO:0007669"/>
    <property type="project" value="InterPro"/>
</dbReference>
<feature type="binding site" evidence="6">
    <location>
        <begin position="244"/>
        <end position="250"/>
    </location>
    <ligand>
        <name>S-adenosyl-L-methionine</name>
        <dbReference type="ChEBI" id="CHEBI:59789"/>
    </ligand>
</feature>
<dbReference type="PANTHER" id="PTHR22807">
    <property type="entry name" value="NOP2 YEAST -RELATED NOL1/NOP2/FMU SUN DOMAIN-CONTAINING"/>
    <property type="match status" value="1"/>
</dbReference>
<feature type="binding site" evidence="6">
    <location>
        <position position="265"/>
    </location>
    <ligand>
        <name>S-adenosyl-L-methionine</name>
        <dbReference type="ChEBI" id="CHEBI:59789"/>
    </ligand>
</feature>
<dbReference type="Proteomes" id="UP000010121">
    <property type="component" value="Unassembled WGS sequence"/>
</dbReference>
<dbReference type="InterPro" id="IPR001678">
    <property type="entry name" value="MeTrfase_RsmB-F_NOP2_dom"/>
</dbReference>
<dbReference type="Gene3D" id="1.10.940.10">
    <property type="entry name" value="NusB-like"/>
    <property type="match status" value="1"/>
</dbReference>
<evidence type="ECO:0000256" key="4">
    <source>
        <dbReference type="ARBA" id="ARBA00022691"/>
    </source>
</evidence>
<feature type="domain" description="SAM-dependent MTase RsmB/NOP-type" evidence="7">
    <location>
        <begin position="138"/>
        <end position="426"/>
    </location>
</feature>
<dbReference type="InterPro" id="IPR018314">
    <property type="entry name" value="RsmB/NOL1/NOP2-like_CS"/>
</dbReference>
<accession>C8RXG2</accession>
<dbReference type="Pfam" id="PF01029">
    <property type="entry name" value="NusB"/>
    <property type="match status" value="1"/>
</dbReference>
<dbReference type="STRING" id="371731.Rsw2DRAFT_0490"/>
<reference evidence="8 9" key="1">
    <citation type="submission" date="2009-08" db="EMBL/GenBank/DDBJ databases">
        <title>The draft genome of Rhodobacter sp. SW2.</title>
        <authorList>
            <consortium name="US DOE Joint Genome Institute (JGI-PGF)"/>
            <person name="Lucas S."/>
            <person name="Copeland A."/>
            <person name="Lapidus A."/>
            <person name="Glavina del Rio T."/>
            <person name="Tice H."/>
            <person name="Bruce D."/>
            <person name="Goodwin L."/>
            <person name="Pitluck S."/>
            <person name="Larimer F."/>
            <person name="Land M.L."/>
            <person name="Hauser L."/>
            <person name="Emerson D."/>
        </authorList>
    </citation>
    <scope>NUCLEOTIDE SEQUENCE [LARGE SCALE GENOMIC DNA]</scope>
    <source>
        <strain evidence="8 9">SW2</strain>
    </source>
</reference>
<dbReference type="RefSeq" id="WP_008027702.1">
    <property type="nucleotide sequence ID" value="NZ_ACYY01000002.1"/>
</dbReference>
<feature type="binding site" evidence="6">
    <location>
        <position position="291"/>
    </location>
    <ligand>
        <name>S-adenosyl-L-methionine</name>
        <dbReference type="ChEBI" id="CHEBI:59789"/>
    </ligand>
</feature>
<keyword evidence="4 6" id="KW-0949">S-adenosyl-L-methionine</keyword>
<sequence>MAGDKQSGGLAARAAALALLEAVLEQGAMLGQVLADPAGPLTGLSPSDRARAQRLALAVLRHIEPADRVLKPHLRKEPPEAVRIALRLAVVELAVEHAAAHGVVNAAVSLMRLGKRTTHMAGLVNAVLRKVAEVPEPFAGLPPQRLPFWLRKPLVDTYGREQVAAMEAVQALAPPIDISVKPGAEVAIPGAEALPTGSLRLPPQVQVSNLPGFAEGQWWVQDAAAALAVGLLAPRPGERVLDLCAAPGGKTLQLAAAGAQVLALDISAPRLVRLRDNLARCGLAAEVVAADALVWQPAAAFDAILLDAPCSATGTIRRHPDLPFVKDGSDLPQVLALQAALIDRALGWLKPGGRLVFCTCSLLPDEGEAQLAGALARHPGLVVERPDLPGVEPAWITETGGLRLRPDYWAERGGMDGFFMARLRLPA</sequence>
<comment type="similarity">
    <text evidence="1 6">Belongs to the class I-like SAM-binding methyltransferase superfamily. RsmB/NOP family.</text>
</comment>
<evidence type="ECO:0000256" key="6">
    <source>
        <dbReference type="PROSITE-ProRule" id="PRU01023"/>
    </source>
</evidence>
<dbReference type="Gene3D" id="3.40.50.150">
    <property type="entry name" value="Vaccinia Virus protein VP39"/>
    <property type="match status" value="1"/>
</dbReference>
<evidence type="ECO:0000259" key="7">
    <source>
        <dbReference type="PROSITE" id="PS51686"/>
    </source>
</evidence>
<dbReference type="CDD" id="cd02440">
    <property type="entry name" value="AdoMet_MTases"/>
    <property type="match status" value="1"/>
</dbReference>
<evidence type="ECO:0000256" key="3">
    <source>
        <dbReference type="ARBA" id="ARBA00022679"/>
    </source>
</evidence>
<evidence type="ECO:0000256" key="2">
    <source>
        <dbReference type="ARBA" id="ARBA00022603"/>
    </source>
</evidence>
<dbReference type="GO" id="GO:0003723">
    <property type="term" value="F:RNA binding"/>
    <property type="evidence" value="ECO:0007669"/>
    <property type="project" value="UniProtKB-UniRule"/>
</dbReference>
<keyword evidence="2 6" id="KW-0489">Methyltransferase</keyword>
<dbReference type="InterPro" id="IPR049560">
    <property type="entry name" value="MeTrfase_RsmB-F_NOP2_cat"/>
</dbReference>
<dbReference type="PROSITE" id="PS01153">
    <property type="entry name" value="NOL1_NOP2_SUN"/>
    <property type="match status" value="1"/>
</dbReference>
<keyword evidence="9" id="KW-1185">Reference proteome</keyword>